<accession>R9KYM2</accession>
<reference evidence="1 2" key="1">
    <citation type="submission" date="2013-04" db="EMBL/GenBank/DDBJ databases">
        <title>The Genome Sequence of Enterorhabdus caecimuris B7.</title>
        <authorList>
            <consortium name="The Broad Institute Genomics Platform"/>
            <consortium name="The Broad Institute Genome Sequencing Center for Infectious Disease"/>
            <person name="Earl A."/>
            <person name="Xavier R."/>
            <person name="Elson C."/>
            <person name="Duck W."/>
            <person name="Walker B."/>
            <person name="Young S."/>
            <person name="Zeng Q."/>
            <person name="Gargeya S."/>
            <person name="Fitzgerald M."/>
            <person name="Haas B."/>
            <person name="Abouelleil A."/>
            <person name="Allen A.W."/>
            <person name="Alvarado L."/>
            <person name="Arachchi H.M."/>
            <person name="Berlin A.M."/>
            <person name="Chapman S.B."/>
            <person name="Gainer-Dewar J."/>
            <person name="Goldberg J."/>
            <person name="Griggs A."/>
            <person name="Gujja S."/>
            <person name="Hansen M."/>
            <person name="Howarth C."/>
            <person name="Imamovic A."/>
            <person name="Ireland A."/>
            <person name="Larimer J."/>
            <person name="McCowan C."/>
            <person name="Murphy C."/>
            <person name="Pearson M."/>
            <person name="Poon T.W."/>
            <person name="Priest M."/>
            <person name="Roberts A."/>
            <person name="Saif S."/>
            <person name="Shea T."/>
            <person name="Sisk P."/>
            <person name="Sykes S."/>
            <person name="Wortman J."/>
            <person name="Nusbaum C."/>
            <person name="Birren B."/>
        </authorList>
    </citation>
    <scope>NUCLEOTIDE SEQUENCE [LARGE SCALE GENOMIC DNA]</scope>
    <source>
        <strain evidence="1 2">B7</strain>
    </source>
</reference>
<protein>
    <submittedName>
        <fullName evidence="1">Uncharacterized protein</fullName>
    </submittedName>
</protein>
<evidence type="ECO:0000313" key="2">
    <source>
        <dbReference type="Proteomes" id="UP000014204"/>
    </source>
</evidence>
<gene>
    <name evidence="1" type="ORF">C811_00772</name>
</gene>
<organism evidence="1 2">
    <name type="scientific">Adlercreutzia caecimuris B7</name>
    <dbReference type="NCBI Taxonomy" id="1235794"/>
    <lineage>
        <taxon>Bacteria</taxon>
        <taxon>Bacillati</taxon>
        <taxon>Actinomycetota</taxon>
        <taxon>Coriobacteriia</taxon>
        <taxon>Eggerthellales</taxon>
        <taxon>Eggerthellaceae</taxon>
        <taxon>Adlercreutzia</taxon>
    </lineage>
</organism>
<sequence length="64" mass="7212">MRKQSTNGLKMLRSITRVTKEAKAHAARRFFRPLLITGFSYLCSDEAKVPTVNKRGDPLPYSTG</sequence>
<dbReference type="STRING" id="1235794.C811_00772"/>
<dbReference type="EMBL" id="ASSY01000007">
    <property type="protein sequence ID" value="EOS51373.1"/>
    <property type="molecule type" value="Genomic_DNA"/>
</dbReference>
<dbReference type="AlphaFoldDB" id="R9KYM2"/>
<keyword evidence="2" id="KW-1185">Reference proteome</keyword>
<comment type="caution">
    <text evidence="1">The sequence shown here is derived from an EMBL/GenBank/DDBJ whole genome shotgun (WGS) entry which is preliminary data.</text>
</comment>
<proteinExistence type="predicted"/>
<dbReference type="Proteomes" id="UP000014204">
    <property type="component" value="Unassembled WGS sequence"/>
</dbReference>
<name>R9KYM2_9ACTN</name>
<evidence type="ECO:0000313" key="1">
    <source>
        <dbReference type="EMBL" id="EOS51373.1"/>
    </source>
</evidence>
<dbReference type="HOGENOM" id="CLU_2860655_0_0_11"/>